<keyword evidence="11" id="KW-1185">Reference proteome</keyword>
<evidence type="ECO:0000256" key="1">
    <source>
        <dbReference type="ARBA" id="ARBA00000707"/>
    </source>
</evidence>
<name>A0A0D2N0B5_HYPSF</name>
<dbReference type="AlphaFoldDB" id="A0A0D2N0B5"/>
<reference evidence="11" key="1">
    <citation type="submission" date="2014-04" db="EMBL/GenBank/DDBJ databases">
        <title>Evolutionary Origins and Diversification of the Mycorrhizal Mutualists.</title>
        <authorList>
            <consortium name="DOE Joint Genome Institute"/>
            <consortium name="Mycorrhizal Genomics Consortium"/>
            <person name="Kohler A."/>
            <person name="Kuo A."/>
            <person name="Nagy L.G."/>
            <person name="Floudas D."/>
            <person name="Copeland A."/>
            <person name="Barry K.W."/>
            <person name="Cichocki N."/>
            <person name="Veneault-Fourrey C."/>
            <person name="LaButti K."/>
            <person name="Lindquist E.A."/>
            <person name="Lipzen A."/>
            <person name="Lundell T."/>
            <person name="Morin E."/>
            <person name="Murat C."/>
            <person name="Riley R."/>
            <person name="Ohm R."/>
            <person name="Sun H."/>
            <person name="Tunlid A."/>
            <person name="Henrissat B."/>
            <person name="Grigoriev I.V."/>
            <person name="Hibbett D.S."/>
            <person name="Martin F."/>
        </authorList>
    </citation>
    <scope>NUCLEOTIDE SEQUENCE [LARGE SCALE GENOMIC DNA]</scope>
    <source>
        <strain evidence="11">FD-334 SS-4</strain>
    </source>
</reference>
<feature type="compositionally biased region" description="Low complexity" evidence="8">
    <location>
        <begin position="508"/>
        <end position="517"/>
    </location>
</feature>
<comment type="similarity">
    <text evidence="2 7">Belongs to the peptidase C19 family.</text>
</comment>
<feature type="domain" description="USP" evidence="9">
    <location>
        <begin position="120"/>
        <end position="418"/>
    </location>
</feature>
<evidence type="ECO:0000313" key="11">
    <source>
        <dbReference type="Proteomes" id="UP000054270"/>
    </source>
</evidence>
<feature type="region of interest" description="Disordered" evidence="8">
    <location>
        <begin position="1"/>
        <end position="23"/>
    </location>
</feature>
<dbReference type="OMA" id="CLSCGYN"/>
<dbReference type="OrthoDB" id="420187at2759"/>
<evidence type="ECO:0000313" key="10">
    <source>
        <dbReference type="EMBL" id="KJA29828.1"/>
    </source>
</evidence>
<dbReference type="InterPro" id="IPR001394">
    <property type="entry name" value="Peptidase_C19_UCH"/>
</dbReference>
<comment type="catalytic activity">
    <reaction evidence="1 7">
        <text>Thiol-dependent hydrolysis of ester, thioester, amide, peptide and isopeptide bonds formed by the C-terminal Gly of ubiquitin (a 76-residue protein attached to proteins as an intracellular targeting signal).</text>
        <dbReference type="EC" id="3.4.19.12"/>
    </reaction>
</comment>
<dbReference type="GO" id="GO:0006508">
    <property type="term" value="P:proteolysis"/>
    <property type="evidence" value="ECO:0007669"/>
    <property type="project" value="UniProtKB-KW"/>
</dbReference>
<dbReference type="PANTHER" id="PTHR24006">
    <property type="entry name" value="UBIQUITIN CARBOXYL-TERMINAL HYDROLASE"/>
    <property type="match status" value="1"/>
</dbReference>
<dbReference type="InterPro" id="IPR050164">
    <property type="entry name" value="Peptidase_C19"/>
</dbReference>
<dbReference type="EC" id="3.4.19.12" evidence="7"/>
<organism evidence="10 11">
    <name type="scientific">Hypholoma sublateritium (strain FD-334 SS-4)</name>
    <dbReference type="NCBI Taxonomy" id="945553"/>
    <lineage>
        <taxon>Eukaryota</taxon>
        <taxon>Fungi</taxon>
        <taxon>Dikarya</taxon>
        <taxon>Basidiomycota</taxon>
        <taxon>Agaricomycotina</taxon>
        <taxon>Agaricomycetes</taxon>
        <taxon>Agaricomycetidae</taxon>
        <taxon>Agaricales</taxon>
        <taxon>Agaricineae</taxon>
        <taxon>Strophariaceae</taxon>
        <taxon>Hypholoma</taxon>
    </lineage>
</organism>
<dbReference type="InterPro" id="IPR038765">
    <property type="entry name" value="Papain-like_cys_pep_sf"/>
</dbReference>
<dbReference type="PANTHER" id="PTHR24006:SF758">
    <property type="entry name" value="UBIQUITIN CARBOXYL-TERMINAL HYDROLASE 36"/>
    <property type="match status" value="1"/>
</dbReference>
<evidence type="ECO:0000259" key="9">
    <source>
        <dbReference type="PROSITE" id="PS50235"/>
    </source>
</evidence>
<dbReference type="CDD" id="cd02661">
    <property type="entry name" value="Peptidase_C19E"/>
    <property type="match status" value="1"/>
</dbReference>
<feature type="region of interest" description="Disordered" evidence="8">
    <location>
        <begin position="508"/>
        <end position="651"/>
    </location>
</feature>
<feature type="compositionally biased region" description="Polar residues" evidence="8">
    <location>
        <begin position="613"/>
        <end position="622"/>
    </location>
</feature>
<feature type="compositionally biased region" description="Polar residues" evidence="8">
    <location>
        <begin position="430"/>
        <end position="442"/>
    </location>
</feature>
<evidence type="ECO:0000256" key="7">
    <source>
        <dbReference type="RuleBase" id="RU366025"/>
    </source>
</evidence>
<dbReference type="PROSITE" id="PS00972">
    <property type="entry name" value="USP_1"/>
    <property type="match status" value="1"/>
</dbReference>
<accession>A0A0D2N0B5</accession>
<dbReference type="Proteomes" id="UP000054270">
    <property type="component" value="Unassembled WGS sequence"/>
</dbReference>
<evidence type="ECO:0000256" key="2">
    <source>
        <dbReference type="ARBA" id="ARBA00009085"/>
    </source>
</evidence>
<feature type="compositionally biased region" description="Basic and acidic residues" evidence="8">
    <location>
        <begin position="553"/>
        <end position="563"/>
    </location>
</feature>
<evidence type="ECO:0000256" key="6">
    <source>
        <dbReference type="ARBA" id="ARBA00022807"/>
    </source>
</evidence>
<dbReference type="SUPFAM" id="SSF54001">
    <property type="entry name" value="Cysteine proteinases"/>
    <property type="match status" value="1"/>
</dbReference>
<evidence type="ECO:0000256" key="5">
    <source>
        <dbReference type="ARBA" id="ARBA00022801"/>
    </source>
</evidence>
<feature type="region of interest" description="Disordered" evidence="8">
    <location>
        <begin position="430"/>
        <end position="466"/>
    </location>
</feature>
<dbReference type="STRING" id="945553.A0A0D2N0B5"/>
<feature type="compositionally biased region" description="Polar residues" evidence="8">
    <location>
        <begin position="579"/>
        <end position="603"/>
    </location>
</feature>
<dbReference type="PROSITE" id="PS50235">
    <property type="entry name" value="USP_3"/>
    <property type="match status" value="1"/>
</dbReference>
<dbReference type="Pfam" id="PF00443">
    <property type="entry name" value="UCH"/>
    <property type="match status" value="1"/>
</dbReference>
<protein>
    <recommendedName>
        <fullName evidence="7">Ubiquitin carboxyl-terminal hydrolase</fullName>
        <ecNumber evidence="7">3.4.19.12</ecNumber>
    </recommendedName>
</protein>
<dbReference type="FunFam" id="3.90.70.10:FF:000119">
    <property type="entry name" value="Ubiquitin specific peptidase 36"/>
    <property type="match status" value="1"/>
</dbReference>
<dbReference type="EMBL" id="KN817518">
    <property type="protein sequence ID" value="KJA29828.1"/>
    <property type="molecule type" value="Genomic_DNA"/>
</dbReference>
<proteinExistence type="inferred from homology"/>
<evidence type="ECO:0000256" key="4">
    <source>
        <dbReference type="ARBA" id="ARBA00022786"/>
    </source>
</evidence>
<dbReference type="GO" id="GO:0004843">
    <property type="term" value="F:cysteine-type deubiquitinase activity"/>
    <property type="evidence" value="ECO:0007669"/>
    <property type="project" value="UniProtKB-UniRule"/>
</dbReference>
<keyword evidence="6 7" id="KW-0788">Thiol protease</keyword>
<dbReference type="Gene3D" id="3.90.70.10">
    <property type="entry name" value="Cysteine proteinases"/>
    <property type="match status" value="1"/>
</dbReference>
<sequence>MMLASPFLPSPMFSSQHTSDDPMHYRPSKDMEAFNSLLPPPIEFVEGSSSGTLAVAEGKYEAINSSPKLPKAELIDASNHTPSVPTKATPAPARSTSAKAVSLHSSPIDLTWPQAYNRGNGLYNSGNTCFLNSALQCLLHTPPLLKLLITHKKEDCRVGSGFCMTCSLRQVAHRSYAGSASFSPSAINNNLQVIAKHMRKGRQEDTHEFLRYAIDALQKSCLAGYPPKLDPKLAETTWVHKLFGGRLRSRVSCKDCGHNSDTFDRILDLSLDIFKCESLKEALRKYVAVDYLKGADKYKCEKCKKHVNAEKRFTIHEAPPVLTIHLKRFSPLGRKLGQPVQYDERLLLQPFMSEGQFGPTYSLYGVICHAGSGPNSGHYYAFVKSKEGRWFEMNDETVQATSPPTDKKNAYMLFYMLNKGQTLEAAVKTSVPNGLPSTSSLKSGLAAGMKKKTTKPKDAGDDEDQGVKVTAPLIGPLLPSAEILKSNKNTSQLSSSVPVDPQASALKSKIKAASSNNDKARKELESLGNYESDSDEEGKKKKPVTNGAQNFQQDDRIDEDAKGKQKRKSVSDGADEPSRPSSPLTQPRTSSPIPASSFYASVNKNKKRRISEPENQNPNRRPSSAIGARTMGYVTSNPYGKPFVKRKRMGI</sequence>
<evidence type="ECO:0000256" key="3">
    <source>
        <dbReference type="ARBA" id="ARBA00022670"/>
    </source>
</evidence>
<evidence type="ECO:0000256" key="8">
    <source>
        <dbReference type="SAM" id="MobiDB-lite"/>
    </source>
</evidence>
<keyword evidence="5 7" id="KW-0378">Hydrolase</keyword>
<dbReference type="InterPro" id="IPR028889">
    <property type="entry name" value="USP"/>
</dbReference>
<dbReference type="GO" id="GO:0005829">
    <property type="term" value="C:cytosol"/>
    <property type="evidence" value="ECO:0007669"/>
    <property type="project" value="TreeGrafter"/>
</dbReference>
<dbReference type="PROSITE" id="PS00973">
    <property type="entry name" value="USP_2"/>
    <property type="match status" value="1"/>
</dbReference>
<dbReference type="InterPro" id="IPR018200">
    <property type="entry name" value="USP_CS"/>
</dbReference>
<dbReference type="GO" id="GO:0005634">
    <property type="term" value="C:nucleus"/>
    <property type="evidence" value="ECO:0007669"/>
    <property type="project" value="TreeGrafter"/>
</dbReference>
<gene>
    <name evidence="10" type="ORF">HYPSUDRAFT_60675</name>
</gene>
<keyword evidence="3 7" id="KW-0645">Protease</keyword>
<dbReference type="GO" id="GO:0016579">
    <property type="term" value="P:protein deubiquitination"/>
    <property type="evidence" value="ECO:0007669"/>
    <property type="project" value="InterPro"/>
</dbReference>
<keyword evidence="4 7" id="KW-0833">Ubl conjugation pathway</keyword>